<keyword evidence="2" id="KW-1185">Reference proteome</keyword>
<evidence type="ECO:0000313" key="2">
    <source>
        <dbReference type="Proteomes" id="UP000194309"/>
    </source>
</evidence>
<protein>
    <submittedName>
        <fullName evidence="1">Uncharacterized protein</fullName>
    </submittedName>
</protein>
<dbReference type="STRING" id="1660064.CIGN_0171"/>
<sequence>MGYLGEKASKFAHQYVIESPLVKNFLSRCDRTSEKTPEKIDQKNFVVDIDSIKSEISNELNRVVTVDAGYQEIILDDSYPTNRLCYYSIGILCFSVKDLDNLEEQHTINPNDVGRLKNIDRFHFVLPVQNIKLKQKDFITTIRETIYQSFKDNKLGGETEDSSNSLLNTIKWLIFKSYANGDGSIEIRCPSCGHSSQFKNKTNFYADSKNDFTDCDCGERIYITDCFQMYDLIDEINGSGPIISYVMSAFEVVLIFTLIRYALENNSKWLSETLFIKDGSLALFSKLDDFSYKVIRPFLQFMYEKSKNEKTSYINLIGLEKSGMFMEHLRNTEATINENTILTPSIDYIKKFITGDNKTNFGERTYFGIKSFVKKNKDLAFVLDISIPFGTNAQYGKYIENPNINDCLNIQNILQLLFKLKCNMYDKSFIPIAILNKLVSLSSVPGKKILTMFTKDELL</sequence>
<organism evidence="1 2">
    <name type="scientific">Campylobacter devanensis</name>
    <dbReference type="NCBI Taxonomy" id="3161138"/>
    <lineage>
        <taxon>Bacteria</taxon>
        <taxon>Pseudomonadati</taxon>
        <taxon>Campylobacterota</taxon>
        <taxon>Epsilonproteobacteria</taxon>
        <taxon>Campylobacterales</taxon>
        <taxon>Campylobacteraceae</taxon>
        <taxon>Campylobacter</taxon>
    </lineage>
</organism>
<dbReference type="Proteomes" id="UP000194309">
    <property type="component" value="Chromosome"/>
</dbReference>
<name>A0A1X9SQH4_9BACT</name>
<dbReference type="OrthoDB" id="63920at2"/>
<proteinExistence type="predicted"/>
<gene>
    <name evidence="1" type="ORF">CIGN_0171</name>
</gene>
<dbReference type="RefSeq" id="WP_086301978.1">
    <property type="nucleotide sequence ID" value="NZ_MJBG01000004.1"/>
</dbReference>
<dbReference type="AlphaFoldDB" id="A0A1X9SQH4"/>
<evidence type="ECO:0000313" key="1">
    <source>
        <dbReference type="EMBL" id="ARQ98497.1"/>
    </source>
</evidence>
<accession>A0A1X9SQH4</accession>
<accession>A0A381D6X1</accession>
<reference evidence="1 2" key="1">
    <citation type="journal article" date="2017" name="Genome Biol. Evol.">
        <title>Comparative Genomic Analysis Identifies a Campylobacter Clade Deficient in Selenium Metabolism.</title>
        <authorList>
            <person name="Miller W.G."/>
            <person name="Yee E."/>
            <person name="Lopes B.S."/>
            <person name="Chapman M.H."/>
            <person name="Huynh S."/>
            <person name="Bono J.L."/>
            <person name="Parker C.T."/>
            <person name="Strachan N.J.C."/>
            <person name="Forbes K.J."/>
        </authorList>
    </citation>
    <scope>NUCLEOTIDE SEQUENCE [LARGE SCALE GENOMIC DNA]</scope>
    <source>
        <strain evidence="1 2">NCTC 13003</strain>
    </source>
</reference>
<dbReference type="KEGG" id="cdev:CIGN_0171"/>
<dbReference type="EMBL" id="CP018788">
    <property type="protein sequence ID" value="ARQ98497.1"/>
    <property type="molecule type" value="Genomic_DNA"/>
</dbReference>